<dbReference type="EMBL" id="MHWW01000023">
    <property type="protein sequence ID" value="OHB14363.1"/>
    <property type="molecule type" value="Genomic_DNA"/>
</dbReference>
<protein>
    <submittedName>
        <fullName evidence="3">Uncharacterized protein</fullName>
    </submittedName>
</protein>
<proteinExistence type="predicted"/>
<keyword evidence="2" id="KW-0812">Transmembrane</keyword>
<reference evidence="3 4" key="1">
    <citation type="journal article" date="2016" name="Nat. Commun.">
        <title>Thousands of microbial genomes shed light on interconnected biogeochemical processes in an aquifer system.</title>
        <authorList>
            <person name="Anantharaman K."/>
            <person name="Brown C.T."/>
            <person name="Hug L.A."/>
            <person name="Sharon I."/>
            <person name="Castelle C.J."/>
            <person name="Probst A.J."/>
            <person name="Thomas B.C."/>
            <person name="Singh A."/>
            <person name="Wilkins M.J."/>
            <person name="Karaoz U."/>
            <person name="Brodie E.L."/>
            <person name="Williams K.H."/>
            <person name="Hubbard S.S."/>
            <person name="Banfield J.F."/>
        </authorList>
    </citation>
    <scope>NUCLEOTIDE SEQUENCE [LARGE SCALE GENOMIC DNA]</scope>
</reference>
<name>A0A1G2UYA8_9BACT</name>
<gene>
    <name evidence="3" type="ORF">A2431_00745</name>
</gene>
<evidence type="ECO:0000256" key="2">
    <source>
        <dbReference type="SAM" id="Phobius"/>
    </source>
</evidence>
<evidence type="ECO:0000313" key="4">
    <source>
        <dbReference type="Proteomes" id="UP000177697"/>
    </source>
</evidence>
<dbReference type="Proteomes" id="UP000177697">
    <property type="component" value="Unassembled WGS sequence"/>
</dbReference>
<dbReference type="AlphaFoldDB" id="A0A1G2UYA8"/>
<feature type="region of interest" description="Disordered" evidence="1">
    <location>
        <begin position="1"/>
        <end position="25"/>
    </location>
</feature>
<accession>A0A1G2UYA8</accession>
<comment type="caution">
    <text evidence="3">The sequence shown here is derived from an EMBL/GenBank/DDBJ whole genome shotgun (WGS) entry which is preliminary data.</text>
</comment>
<keyword evidence="2" id="KW-1133">Transmembrane helix</keyword>
<feature type="transmembrane region" description="Helical" evidence="2">
    <location>
        <begin position="103"/>
        <end position="124"/>
    </location>
</feature>
<organism evidence="3 4">
    <name type="scientific">Candidatus Zambryskibacteria bacterium RIFOXYC1_FULL_39_10</name>
    <dbReference type="NCBI Taxonomy" id="1802779"/>
    <lineage>
        <taxon>Bacteria</taxon>
        <taxon>Candidatus Zambryskiibacteriota</taxon>
    </lineage>
</organism>
<keyword evidence="2" id="KW-0472">Membrane</keyword>
<evidence type="ECO:0000256" key="1">
    <source>
        <dbReference type="SAM" id="MobiDB-lite"/>
    </source>
</evidence>
<evidence type="ECO:0000313" key="3">
    <source>
        <dbReference type="EMBL" id="OHB14363.1"/>
    </source>
</evidence>
<sequence length="353" mass="38534">MNISNGMDPEKKPARLASESVAGGEENTKEFGKVIDVLHSKRKLSSLRSYQGDMAEFIRDKNQSTISITLKEKERKEERKKEEELVQAPKKAKALGGGFKTNLTSLTLSLVLLAGGIVAVLYIIQFVGDDSPANVVTATKIIPYNNEVILANQNSKNIGEEFAKLRVENGTNIVKISDSNGEVLQDAGNFLEFLDITLPGTLARTLGDEYVVGVISQNGEKSNFLVIKINDFGRAFSGMLEWEKTMEEDLAFFNVEIAPVAPTDTMISTTTSAIATSTSTTTKVVSLQPPTVKDIFNWKDLIIKNKDTRGLVNQKNQAKIAYTFLDKNTILITDSLGAIGDMSGAFASRSVAR</sequence>